<dbReference type="InterPro" id="IPR000014">
    <property type="entry name" value="PAS"/>
</dbReference>
<evidence type="ECO:0000256" key="4">
    <source>
        <dbReference type="ARBA" id="ARBA00022679"/>
    </source>
</evidence>
<evidence type="ECO:0000256" key="2">
    <source>
        <dbReference type="ARBA" id="ARBA00012438"/>
    </source>
</evidence>
<keyword evidence="4" id="KW-0808">Transferase</keyword>
<dbReference type="InterPro" id="IPR003661">
    <property type="entry name" value="HisK_dim/P_dom"/>
</dbReference>
<dbReference type="PANTHER" id="PTHR43304:SF1">
    <property type="entry name" value="PAC DOMAIN-CONTAINING PROTEIN"/>
    <property type="match status" value="1"/>
</dbReference>
<evidence type="ECO:0000313" key="10">
    <source>
        <dbReference type="EMBL" id="TXD39463.1"/>
    </source>
</evidence>
<dbReference type="CDD" id="cd00130">
    <property type="entry name" value="PAS"/>
    <property type="match status" value="1"/>
</dbReference>
<dbReference type="RefSeq" id="WP_146979888.1">
    <property type="nucleotide sequence ID" value="NZ_VOSM01000001.1"/>
</dbReference>
<dbReference type="InterPro" id="IPR052162">
    <property type="entry name" value="Sensor_kinase/Photoreceptor"/>
</dbReference>
<evidence type="ECO:0000256" key="7">
    <source>
        <dbReference type="SAM" id="MobiDB-lite"/>
    </source>
</evidence>
<feature type="domain" description="Response regulatory" evidence="8">
    <location>
        <begin position="8"/>
        <end position="125"/>
    </location>
</feature>
<dbReference type="PROSITE" id="PS50112">
    <property type="entry name" value="PAS"/>
    <property type="match status" value="1"/>
</dbReference>
<keyword evidence="3" id="KW-0597">Phosphoprotein</keyword>
<dbReference type="Gene3D" id="1.10.287.130">
    <property type="match status" value="1"/>
</dbReference>
<accession>A0A5C6XG80</accession>
<dbReference type="InterPro" id="IPR001789">
    <property type="entry name" value="Sig_transdc_resp-reg_receiver"/>
</dbReference>
<sequence>MTQTSVPTIWIVDALDERAAEIAELLAPLHATLRLYADARKAVFHARRSAPDLVVLGVEECTIPSDEILGWTRQFNETANMPVILVYQDGESAEVVDRAMAHGATDALERVRLHKELLRRVRWRLPTSRSEKGRRDEATRSFEFLERVIHASPNAIVAARRTGEVVLFNAAAQRVLGWSESEAMELNVRELYPPQGAERIMHMLRSRQHGGPGRIESLREEVVDRHGERIPVEISAALVMEDDLEVATVGIFTDLRQRLAMEERLQEAFETLERTQRQAVIAELAGAAAHELNQPLTSLMGYAELLQRQGHSAEQAERAVDTIHQEARRISEIVRKIGRITRYKTKEYAGGELIVDLDEAGPSEVVPTPPSERGDGL</sequence>
<dbReference type="Gene3D" id="3.40.50.2300">
    <property type="match status" value="1"/>
</dbReference>
<reference evidence="10 11" key="1">
    <citation type="submission" date="2019-08" db="EMBL/GenBank/DDBJ databases">
        <title>Bradymonadales sp. TMQ4.</title>
        <authorList>
            <person name="Liang Q."/>
        </authorList>
    </citation>
    <scope>NUCLEOTIDE SEQUENCE [LARGE SCALE GENOMIC DNA]</scope>
    <source>
        <strain evidence="10 11">TMQ4</strain>
    </source>
</reference>
<protein>
    <recommendedName>
        <fullName evidence="2">histidine kinase</fullName>
        <ecNumber evidence="2">2.7.13.3</ecNumber>
    </recommendedName>
</protein>
<dbReference type="InterPro" id="IPR036097">
    <property type="entry name" value="HisK_dim/P_sf"/>
</dbReference>
<feature type="region of interest" description="Disordered" evidence="7">
    <location>
        <begin position="358"/>
        <end position="377"/>
    </location>
</feature>
<dbReference type="InterPro" id="IPR013767">
    <property type="entry name" value="PAS_fold"/>
</dbReference>
<evidence type="ECO:0000256" key="6">
    <source>
        <dbReference type="PROSITE-ProRule" id="PRU00169"/>
    </source>
</evidence>
<dbReference type="InterPro" id="IPR035965">
    <property type="entry name" value="PAS-like_dom_sf"/>
</dbReference>
<evidence type="ECO:0000256" key="3">
    <source>
        <dbReference type="ARBA" id="ARBA00022553"/>
    </source>
</evidence>
<evidence type="ECO:0000256" key="1">
    <source>
        <dbReference type="ARBA" id="ARBA00000085"/>
    </source>
</evidence>
<dbReference type="SMART" id="SM00091">
    <property type="entry name" value="PAS"/>
    <property type="match status" value="1"/>
</dbReference>
<dbReference type="PROSITE" id="PS50110">
    <property type="entry name" value="RESPONSE_REGULATORY"/>
    <property type="match status" value="1"/>
</dbReference>
<evidence type="ECO:0000256" key="5">
    <source>
        <dbReference type="ARBA" id="ARBA00022777"/>
    </source>
</evidence>
<dbReference type="NCBIfam" id="TIGR00229">
    <property type="entry name" value="sensory_box"/>
    <property type="match status" value="1"/>
</dbReference>
<keyword evidence="5" id="KW-0418">Kinase</keyword>
<keyword evidence="11" id="KW-1185">Reference proteome</keyword>
<evidence type="ECO:0000259" key="9">
    <source>
        <dbReference type="PROSITE" id="PS50112"/>
    </source>
</evidence>
<dbReference type="SUPFAM" id="SSF52172">
    <property type="entry name" value="CheY-like"/>
    <property type="match status" value="1"/>
</dbReference>
<dbReference type="Pfam" id="PF00989">
    <property type="entry name" value="PAS"/>
    <property type="match status" value="1"/>
</dbReference>
<dbReference type="AlphaFoldDB" id="A0A5C6XG80"/>
<dbReference type="PANTHER" id="PTHR43304">
    <property type="entry name" value="PHYTOCHROME-LIKE PROTEIN CPH1"/>
    <property type="match status" value="1"/>
</dbReference>
<dbReference type="GO" id="GO:0006355">
    <property type="term" value="P:regulation of DNA-templated transcription"/>
    <property type="evidence" value="ECO:0007669"/>
    <property type="project" value="InterPro"/>
</dbReference>
<dbReference type="Proteomes" id="UP000321412">
    <property type="component" value="Unassembled WGS sequence"/>
</dbReference>
<evidence type="ECO:0000313" key="11">
    <source>
        <dbReference type="Proteomes" id="UP000321412"/>
    </source>
</evidence>
<dbReference type="SUPFAM" id="SSF55785">
    <property type="entry name" value="PYP-like sensor domain (PAS domain)"/>
    <property type="match status" value="1"/>
</dbReference>
<dbReference type="GO" id="GO:0000155">
    <property type="term" value="F:phosphorelay sensor kinase activity"/>
    <property type="evidence" value="ECO:0007669"/>
    <property type="project" value="InterPro"/>
</dbReference>
<comment type="caution">
    <text evidence="10">The sequence shown here is derived from an EMBL/GenBank/DDBJ whole genome shotgun (WGS) entry which is preliminary data.</text>
</comment>
<dbReference type="EC" id="2.7.13.3" evidence="2"/>
<name>A0A5C6XG80_9DELT</name>
<feature type="domain" description="PAS" evidence="9">
    <location>
        <begin position="141"/>
        <end position="211"/>
    </location>
</feature>
<evidence type="ECO:0000259" key="8">
    <source>
        <dbReference type="PROSITE" id="PS50110"/>
    </source>
</evidence>
<dbReference type="Gene3D" id="3.30.450.20">
    <property type="entry name" value="PAS domain"/>
    <property type="match status" value="1"/>
</dbReference>
<dbReference type="Pfam" id="PF00512">
    <property type="entry name" value="HisKA"/>
    <property type="match status" value="1"/>
</dbReference>
<dbReference type="SUPFAM" id="SSF47384">
    <property type="entry name" value="Homodimeric domain of signal transducing histidine kinase"/>
    <property type="match status" value="1"/>
</dbReference>
<dbReference type="CDD" id="cd00082">
    <property type="entry name" value="HisKA"/>
    <property type="match status" value="1"/>
</dbReference>
<comment type="caution">
    <text evidence="6">Lacks conserved residue(s) required for the propagation of feature annotation.</text>
</comment>
<organism evidence="10 11">
    <name type="scientific">Lujinxingia vulgaris</name>
    <dbReference type="NCBI Taxonomy" id="2600176"/>
    <lineage>
        <taxon>Bacteria</taxon>
        <taxon>Deltaproteobacteria</taxon>
        <taxon>Bradymonadales</taxon>
        <taxon>Lujinxingiaceae</taxon>
        <taxon>Lujinxingia</taxon>
    </lineage>
</organism>
<dbReference type="OrthoDB" id="5480789at2"/>
<proteinExistence type="predicted"/>
<gene>
    <name evidence="10" type="ORF">FRC98_03440</name>
</gene>
<dbReference type="InterPro" id="IPR011006">
    <property type="entry name" value="CheY-like_superfamily"/>
</dbReference>
<dbReference type="SMART" id="SM00388">
    <property type="entry name" value="HisKA"/>
    <property type="match status" value="1"/>
</dbReference>
<comment type="catalytic activity">
    <reaction evidence="1">
        <text>ATP + protein L-histidine = ADP + protein N-phospho-L-histidine.</text>
        <dbReference type="EC" id="2.7.13.3"/>
    </reaction>
</comment>
<dbReference type="EMBL" id="VOSM01000001">
    <property type="protein sequence ID" value="TXD39463.1"/>
    <property type="molecule type" value="Genomic_DNA"/>
</dbReference>